<dbReference type="Proteomes" id="UP000559027">
    <property type="component" value="Unassembled WGS sequence"/>
</dbReference>
<dbReference type="PRINTS" id="PR00081">
    <property type="entry name" value="GDHRDH"/>
</dbReference>
<evidence type="ECO:0000256" key="2">
    <source>
        <dbReference type="ARBA" id="ARBA00022857"/>
    </source>
</evidence>
<comment type="similarity">
    <text evidence="1">Belongs to the short-chain dehydrogenases/reductases (SDR) family.</text>
</comment>
<dbReference type="InterPro" id="IPR036291">
    <property type="entry name" value="NAD(P)-bd_dom_sf"/>
</dbReference>
<dbReference type="AlphaFoldDB" id="A0A8H5G0T8"/>
<protein>
    <recommendedName>
        <fullName evidence="6">NAD(P)-binding protein</fullName>
    </recommendedName>
</protein>
<dbReference type="EMBL" id="JAACJO010000007">
    <property type="protein sequence ID" value="KAF5356112.1"/>
    <property type="molecule type" value="Genomic_DNA"/>
</dbReference>
<evidence type="ECO:0008006" key="6">
    <source>
        <dbReference type="Google" id="ProtNLM"/>
    </source>
</evidence>
<evidence type="ECO:0000256" key="3">
    <source>
        <dbReference type="ARBA" id="ARBA00023002"/>
    </source>
</evidence>
<dbReference type="InterPro" id="IPR002347">
    <property type="entry name" value="SDR_fam"/>
</dbReference>
<organism evidence="4 5">
    <name type="scientific">Leucocoprinus leucothites</name>
    <dbReference type="NCBI Taxonomy" id="201217"/>
    <lineage>
        <taxon>Eukaryota</taxon>
        <taxon>Fungi</taxon>
        <taxon>Dikarya</taxon>
        <taxon>Basidiomycota</taxon>
        <taxon>Agaricomycotina</taxon>
        <taxon>Agaricomycetes</taxon>
        <taxon>Agaricomycetidae</taxon>
        <taxon>Agaricales</taxon>
        <taxon>Agaricineae</taxon>
        <taxon>Agaricaceae</taxon>
        <taxon>Leucocoprinus</taxon>
    </lineage>
</organism>
<dbReference type="PROSITE" id="PS00061">
    <property type="entry name" value="ADH_SHORT"/>
    <property type="match status" value="1"/>
</dbReference>
<accession>A0A8H5G0T8</accession>
<dbReference type="PANTHER" id="PTHR43669:SF11">
    <property type="entry name" value="SHORT-CHAIN DEHYDROGENASE_OXIDOREDUCTASE"/>
    <property type="match status" value="1"/>
</dbReference>
<evidence type="ECO:0000256" key="1">
    <source>
        <dbReference type="ARBA" id="ARBA00006484"/>
    </source>
</evidence>
<dbReference type="SUPFAM" id="SSF51735">
    <property type="entry name" value="NAD(P)-binding Rossmann-fold domains"/>
    <property type="match status" value="1"/>
</dbReference>
<sequence length="257" mass="28182">MPGIDLSKCVLITGATAGIGRALAHKIKELPSKPQVIVAGRRQERLDELADEGFETYRMDVGSDRATLKKDVEILLARYPDLDTVILNAGIQREFDFTKEVDLEKIDYEINVNYNSVVALTTYFLPQLLNLGSRGRQCFIVTVTSGLSIIPSPKVPNYCASKAAVHSLTLCLQAQLAGTGVNVLEISPPLVESELHDAEGTTEALSKFWMPLEEFVTIVTKGLIAGTPFIGAGTSADVWNRFEKGKEEIVARLWKAF</sequence>
<keyword evidence="2" id="KW-0521">NADP</keyword>
<keyword evidence="3" id="KW-0560">Oxidoreductase</keyword>
<comment type="caution">
    <text evidence="4">The sequence shown here is derived from an EMBL/GenBank/DDBJ whole genome shotgun (WGS) entry which is preliminary data.</text>
</comment>
<dbReference type="PANTHER" id="PTHR43669">
    <property type="entry name" value="5-KETO-D-GLUCONATE 5-REDUCTASE"/>
    <property type="match status" value="1"/>
</dbReference>
<proteinExistence type="inferred from homology"/>
<dbReference type="Gene3D" id="3.40.50.720">
    <property type="entry name" value="NAD(P)-binding Rossmann-like Domain"/>
    <property type="match status" value="1"/>
</dbReference>
<gene>
    <name evidence="4" type="ORF">D9756_003934</name>
</gene>
<dbReference type="InterPro" id="IPR020904">
    <property type="entry name" value="Sc_DH/Rdtase_CS"/>
</dbReference>
<dbReference type="OrthoDB" id="37659at2759"/>
<keyword evidence="5" id="KW-1185">Reference proteome</keyword>
<dbReference type="Pfam" id="PF00106">
    <property type="entry name" value="adh_short"/>
    <property type="match status" value="1"/>
</dbReference>
<name>A0A8H5G0T8_9AGAR</name>
<reference evidence="4 5" key="1">
    <citation type="journal article" date="2020" name="ISME J.">
        <title>Uncovering the hidden diversity of litter-decomposition mechanisms in mushroom-forming fungi.</title>
        <authorList>
            <person name="Floudas D."/>
            <person name="Bentzer J."/>
            <person name="Ahren D."/>
            <person name="Johansson T."/>
            <person name="Persson P."/>
            <person name="Tunlid A."/>
        </authorList>
    </citation>
    <scope>NUCLEOTIDE SEQUENCE [LARGE SCALE GENOMIC DNA]</scope>
    <source>
        <strain evidence="4 5">CBS 146.42</strain>
    </source>
</reference>
<evidence type="ECO:0000313" key="5">
    <source>
        <dbReference type="Proteomes" id="UP000559027"/>
    </source>
</evidence>
<dbReference type="GO" id="GO:0016491">
    <property type="term" value="F:oxidoreductase activity"/>
    <property type="evidence" value="ECO:0007669"/>
    <property type="project" value="UniProtKB-KW"/>
</dbReference>
<evidence type="ECO:0000313" key="4">
    <source>
        <dbReference type="EMBL" id="KAF5356112.1"/>
    </source>
</evidence>